<protein>
    <submittedName>
        <fullName evidence="1">Uncharacterized protein</fullName>
    </submittedName>
</protein>
<dbReference type="EMBL" id="HBUF01261522">
    <property type="protein sequence ID" value="CAG6683018.1"/>
    <property type="molecule type" value="Transcribed_RNA"/>
</dbReference>
<reference evidence="1" key="1">
    <citation type="submission" date="2021-05" db="EMBL/GenBank/DDBJ databases">
        <authorList>
            <person name="Alioto T."/>
            <person name="Alioto T."/>
            <person name="Gomez Garrido J."/>
        </authorList>
    </citation>
    <scope>NUCLEOTIDE SEQUENCE</scope>
</reference>
<dbReference type="AlphaFoldDB" id="A0A8D8T816"/>
<name>A0A8D8T816_9HEMI</name>
<evidence type="ECO:0000313" key="1">
    <source>
        <dbReference type="EMBL" id="CAG6683018.1"/>
    </source>
</evidence>
<accession>A0A8D8T816</accession>
<organism evidence="1">
    <name type="scientific">Cacopsylla melanoneura</name>
    <dbReference type="NCBI Taxonomy" id="428564"/>
    <lineage>
        <taxon>Eukaryota</taxon>
        <taxon>Metazoa</taxon>
        <taxon>Ecdysozoa</taxon>
        <taxon>Arthropoda</taxon>
        <taxon>Hexapoda</taxon>
        <taxon>Insecta</taxon>
        <taxon>Pterygota</taxon>
        <taxon>Neoptera</taxon>
        <taxon>Paraneoptera</taxon>
        <taxon>Hemiptera</taxon>
        <taxon>Sternorrhyncha</taxon>
        <taxon>Psylloidea</taxon>
        <taxon>Psyllidae</taxon>
        <taxon>Psyllinae</taxon>
        <taxon>Cacopsylla</taxon>
    </lineage>
</organism>
<proteinExistence type="predicted"/>
<sequence>MTLRPPPTHQVILPRVILIVTLPSPRPMTIRSIWSCCMDWKQYTLRYRDHQDSRMRSNSYRKDRRRRTKFANRASRPRCLIHRARLQYHVLAVLVSRAPVQYHVMAVLVSQPTLTAEQDPPTIRGVVRGMTAEWTWYCPSH</sequence>